<protein>
    <submittedName>
        <fullName evidence="1">Uncharacterized protein</fullName>
    </submittedName>
</protein>
<dbReference type="EMBL" id="CADCWO010000103">
    <property type="protein sequence ID" value="CAA9572907.1"/>
    <property type="molecule type" value="Genomic_DNA"/>
</dbReference>
<evidence type="ECO:0000313" key="1">
    <source>
        <dbReference type="EMBL" id="CAA9572907.1"/>
    </source>
</evidence>
<gene>
    <name evidence="1" type="ORF">AVDCRST_MAG81-3000</name>
</gene>
<organism evidence="1">
    <name type="scientific">uncultured Synechococcales cyanobacterium</name>
    <dbReference type="NCBI Taxonomy" id="1936017"/>
    <lineage>
        <taxon>Bacteria</taxon>
        <taxon>Bacillati</taxon>
        <taxon>Cyanobacteriota</taxon>
        <taxon>Cyanophyceae</taxon>
        <taxon>Synechococcales</taxon>
        <taxon>environmental samples</taxon>
    </lineage>
</organism>
<sequence>MIRGMVLNYYERLALLYDVSGPSAGELSEP</sequence>
<reference evidence="1" key="1">
    <citation type="submission" date="2020-02" db="EMBL/GenBank/DDBJ databases">
        <authorList>
            <person name="Meier V. D."/>
        </authorList>
    </citation>
    <scope>NUCLEOTIDE SEQUENCE</scope>
    <source>
        <strain evidence="1">AVDCRST_MAG81</strain>
    </source>
</reference>
<accession>A0A6J4VE01</accession>
<name>A0A6J4VE01_9CYAN</name>
<proteinExistence type="predicted"/>
<dbReference type="AlphaFoldDB" id="A0A6J4VE01"/>